<accession>A0AAE3M0K6</accession>
<sequence length="220" mass="26123">MDSFDYTINYQLQSDLDDENPDRYANHYEAEILVYKPSGELLKIGRMFFSIVLINQIIDQNYNMFHVFNSSVPVLDFGLQFIDFNVNEYNEYFMKHADSDMYLENFLLITEYELLPAFRGKNLGSKILKDLYTRFGYGIGAIFINSTPFQQTNMDNIDHDHYEDDDFLKALSFDDSEFDEETAQLKIKAFFQRSGFKYLVKDYFYINTHFHQPKLMAADW</sequence>
<name>A0AAE3M0K6_9BACT</name>
<protein>
    <recommendedName>
        <fullName evidence="3">N-acetyltransferase domain-containing protein</fullName>
    </recommendedName>
</protein>
<evidence type="ECO:0000313" key="1">
    <source>
        <dbReference type="EMBL" id="MCW3784837.1"/>
    </source>
</evidence>
<proteinExistence type="predicted"/>
<keyword evidence="2" id="KW-1185">Reference proteome</keyword>
<reference evidence="1" key="1">
    <citation type="submission" date="2022-10" db="EMBL/GenBank/DDBJ databases">
        <authorList>
            <person name="Yu W.X."/>
        </authorList>
    </citation>
    <scope>NUCLEOTIDE SEQUENCE</scope>
    <source>
        <strain evidence="1">AAT</strain>
    </source>
</reference>
<dbReference type="RefSeq" id="WP_301188408.1">
    <property type="nucleotide sequence ID" value="NZ_JAPDPJ010000001.1"/>
</dbReference>
<evidence type="ECO:0008006" key="3">
    <source>
        <dbReference type="Google" id="ProtNLM"/>
    </source>
</evidence>
<dbReference type="AlphaFoldDB" id="A0AAE3M0K6"/>
<dbReference type="Proteomes" id="UP001209229">
    <property type="component" value="Unassembled WGS sequence"/>
</dbReference>
<comment type="caution">
    <text evidence="1">The sequence shown here is derived from an EMBL/GenBank/DDBJ whole genome shotgun (WGS) entry which is preliminary data.</text>
</comment>
<organism evidence="1 2">
    <name type="scientific">Plebeiibacterium sediminum</name>
    <dbReference type="NCBI Taxonomy" id="2992112"/>
    <lineage>
        <taxon>Bacteria</taxon>
        <taxon>Pseudomonadati</taxon>
        <taxon>Bacteroidota</taxon>
        <taxon>Bacteroidia</taxon>
        <taxon>Marinilabiliales</taxon>
        <taxon>Marinilabiliaceae</taxon>
        <taxon>Plebeiibacterium</taxon>
    </lineage>
</organism>
<dbReference type="EMBL" id="JAPDPJ010000001">
    <property type="protein sequence ID" value="MCW3784837.1"/>
    <property type="molecule type" value="Genomic_DNA"/>
</dbReference>
<evidence type="ECO:0000313" key="2">
    <source>
        <dbReference type="Proteomes" id="UP001209229"/>
    </source>
</evidence>
<gene>
    <name evidence="1" type="ORF">OM075_00080</name>
</gene>